<feature type="compositionally biased region" description="Polar residues" evidence="2">
    <location>
        <begin position="165"/>
        <end position="178"/>
    </location>
</feature>
<dbReference type="EMBL" id="AWTV01000009">
    <property type="protein sequence ID" value="KIH88574.1"/>
    <property type="molecule type" value="Genomic_DNA"/>
</dbReference>
<comment type="caution">
    <text evidence="5">The sequence shown here is derived from an EMBL/GenBank/DDBJ whole genome shotgun (WGS) entry which is preliminary data.</text>
</comment>
<dbReference type="InterPro" id="IPR040446">
    <property type="entry name" value="RRP7"/>
</dbReference>
<dbReference type="HOGENOM" id="CLU_036234_1_1_1"/>
<dbReference type="GeneID" id="63680698"/>
<keyword evidence="6" id="KW-1185">Reference proteome</keyword>
<dbReference type="Pfam" id="PF17799">
    <property type="entry name" value="RRM_Rrp7"/>
    <property type="match status" value="1"/>
</dbReference>
<dbReference type="RefSeq" id="XP_040616584.1">
    <property type="nucleotide sequence ID" value="XM_040765777.1"/>
</dbReference>
<dbReference type="PANTHER" id="PTHR13191:SF0">
    <property type="entry name" value="RIBOSOMAL RNA-PROCESSING PROTEIN 7 HOMOLOG A-RELATED"/>
    <property type="match status" value="1"/>
</dbReference>
<dbReference type="Pfam" id="PF12923">
    <property type="entry name" value="RRP7"/>
    <property type="match status" value="1"/>
</dbReference>
<organism evidence="5 6">
    <name type="scientific">Sporothrix brasiliensis 5110</name>
    <dbReference type="NCBI Taxonomy" id="1398154"/>
    <lineage>
        <taxon>Eukaryota</taxon>
        <taxon>Fungi</taxon>
        <taxon>Dikarya</taxon>
        <taxon>Ascomycota</taxon>
        <taxon>Pezizomycotina</taxon>
        <taxon>Sordariomycetes</taxon>
        <taxon>Sordariomycetidae</taxon>
        <taxon>Ophiostomatales</taxon>
        <taxon>Ophiostomataceae</taxon>
        <taxon>Sporothrix</taxon>
    </lineage>
</organism>
<dbReference type="CDD" id="cd12293">
    <property type="entry name" value="dRRM_Rrp7p"/>
    <property type="match status" value="1"/>
</dbReference>
<evidence type="ECO:0000259" key="4">
    <source>
        <dbReference type="Pfam" id="PF17799"/>
    </source>
</evidence>
<dbReference type="GO" id="GO:0032545">
    <property type="term" value="C:CURI complex"/>
    <property type="evidence" value="ECO:0007669"/>
    <property type="project" value="TreeGrafter"/>
</dbReference>
<dbReference type="InterPro" id="IPR040447">
    <property type="entry name" value="RRM_Rrp7"/>
</dbReference>
<sequence>MASIPKSFGDYAVLPVQLPQLPSLAHLPPATHFLYVRRNAPKIATADDERSLFVANVPVDSTEEHFRALFASLVGPGRFESISFEEERRRAAKARPENDSDDADANDDNYGSESDFDDFDAVLPRQAASLADLQSRKRKREGGHGGRGGRDGNQDDSSKAAAKQLRQQATLPTTWPRSLRRSGSTAVALFADAKSVDVVLKAVAKAHKGSQYPEWPSLEGSSLGAPWLAGHNRLAYPNRESLRESVDAFFALFNQQEAAAADLARRLRNVPDEDGFVTVTRGTTGGGGRGVPARQQEAASARAKQLAKQERQRQDMTNFYRFQLRERKKEEQLDLQRKFQEDSKRVAAMREKRGKFKPEA</sequence>
<dbReference type="Proteomes" id="UP000031575">
    <property type="component" value="Unassembled WGS sequence"/>
</dbReference>
<feature type="compositionally biased region" description="Basic and acidic residues" evidence="2">
    <location>
        <begin position="89"/>
        <end position="98"/>
    </location>
</feature>
<feature type="region of interest" description="Disordered" evidence="2">
    <location>
        <begin position="130"/>
        <end position="178"/>
    </location>
</feature>
<feature type="domain" description="Ribosomal RNA-processing protein 7 C-terminal" evidence="3">
    <location>
        <begin position="235"/>
        <end position="359"/>
    </location>
</feature>
<evidence type="ECO:0000256" key="1">
    <source>
        <dbReference type="ARBA" id="ARBA00006110"/>
    </source>
</evidence>
<dbReference type="InterPro" id="IPR024326">
    <property type="entry name" value="RRP7_C"/>
</dbReference>
<dbReference type="PANTHER" id="PTHR13191">
    <property type="entry name" value="RIBOSOMAL RNA PROCESSING PROTEIN 7-RELATED"/>
    <property type="match status" value="1"/>
</dbReference>
<dbReference type="Gene3D" id="6.10.250.1770">
    <property type="match status" value="1"/>
</dbReference>
<accession>A0A0C2EQF5</accession>
<evidence type="ECO:0000313" key="5">
    <source>
        <dbReference type="EMBL" id="KIH88574.1"/>
    </source>
</evidence>
<feature type="domain" description="Rrp7 RRM-like N-terminal" evidence="4">
    <location>
        <begin position="11"/>
        <end position="221"/>
    </location>
</feature>
<evidence type="ECO:0000313" key="6">
    <source>
        <dbReference type="Proteomes" id="UP000031575"/>
    </source>
</evidence>
<dbReference type="GO" id="GO:0006364">
    <property type="term" value="P:rRNA processing"/>
    <property type="evidence" value="ECO:0007669"/>
    <property type="project" value="TreeGrafter"/>
</dbReference>
<dbReference type="GO" id="GO:0000028">
    <property type="term" value="P:ribosomal small subunit assembly"/>
    <property type="evidence" value="ECO:0007669"/>
    <property type="project" value="TreeGrafter"/>
</dbReference>
<dbReference type="AlphaFoldDB" id="A0A0C2EQF5"/>
<dbReference type="VEuPathDB" id="FungiDB:SPBR_07523"/>
<gene>
    <name evidence="5" type="ORF">SPBR_07523</name>
</gene>
<feature type="region of interest" description="Disordered" evidence="2">
    <location>
        <begin position="89"/>
        <end position="118"/>
    </location>
</feature>
<protein>
    <submittedName>
        <fullName evidence="5">Ribosomal rRNA-processing protein 7</fullName>
    </submittedName>
</protein>
<dbReference type="OrthoDB" id="5390at2759"/>
<feature type="compositionally biased region" description="Basic and acidic residues" evidence="2">
    <location>
        <begin position="142"/>
        <end position="158"/>
    </location>
</feature>
<name>A0A0C2EQF5_9PEZI</name>
<evidence type="ECO:0000256" key="2">
    <source>
        <dbReference type="SAM" id="MobiDB-lite"/>
    </source>
</evidence>
<dbReference type="GO" id="GO:0034456">
    <property type="term" value="C:UTP-C complex"/>
    <property type="evidence" value="ECO:0007669"/>
    <property type="project" value="TreeGrafter"/>
</dbReference>
<evidence type="ECO:0000259" key="3">
    <source>
        <dbReference type="Pfam" id="PF12923"/>
    </source>
</evidence>
<reference evidence="5 6" key="1">
    <citation type="journal article" date="2014" name="BMC Genomics">
        <title>Comparative genomics of the major fungal agents of human and animal Sporotrichosis: Sporothrix schenckii and Sporothrix brasiliensis.</title>
        <authorList>
            <person name="Teixeira M.M."/>
            <person name="de Almeida L.G."/>
            <person name="Kubitschek-Barreira P."/>
            <person name="Alves F.L."/>
            <person name="Kioshima E.S."/>
            <person name="Abadio A.K."/>
            <person name="Fernandes L."/>
            <person name="Derengowski L.S."/>
            <person name="Ferreira K.S."/>
            <person name="Souza R.C."/>
            <person name="Ruiz J.C."/>
            <person name="de Andrade N.C."/>
            <person name="Paes H.C."/>
            <person name="Nicola A.M."/>
            <person name="Albuquerque P."/>
            <person name="Gerber A.L."/>
            <person name="Martins V.P."/>
            <person name="Peconick L.D."/>
            <person name="Neto A.V."/>
            <person name="Chaucanez C.B."/>
            <person name="Silva P.A."/>
            <person name="Cunha O.L."/>
            <person name="de Oliveira F.F."/>
            <person name="dos Santos T.C."/>
            <person name="Barros A.L."/>
            <person name="Soares M.A."/>
            <person name="de Oliveira L.M."/>
            <person name="Marini M.M."/>
            <person name="Villalobos-Duno H."/>
            <person name="Cunha M.M."/>
            <person name="de Hoog S."/>
            <person name="da Silveira J.F."/>
            <person name="Henrissat B."/>
            <person name="Nino-Vega G.A."/>
            <person name="Cisalpino P.S."/>
            <person name="Mora-Montes H.M."/>
            <person name="Almeida S.R."/>
            <person name="Stajich J.E."/>
            <person name="Lopes-Bezerra L.M."/>
            <person name="Vasconcelos A.T."/>
            <person name="Felipe M.S."/>
        </authorList>
    </citation>
    <scope>NUCLEOTIDE SEQUENCE [LARGE SCALE GENOMIC DNA]</scope>
    <source>
        <strain evidence="5 6">5110</strain>
    </source>
</reference>
<comment type="similarity">
    <text evidence="1">Belongs to the RRP7 family.</text>
</comment>
<proteinExistence type="inferred from homology"/>